<dbReference type="EMBL" id="CADCVD010000164">
    <property type="protein sequence ID" value="CAA9457566.1"/>
    <property type="molecule type" value="Genomic_DNA"/>
</dbReference>
<evidence type="ECO:0000256" key="1">
    <source>
        <dbReference type="SAM" id="Phobius"/>
    </source>
</evidence>
<keyword evidence="1" id="KW-0812">Transmembrane</keyword>
<reference evidence="2" key="1">
    <citation type="submission" date="2020-02" db="EMBL/GenBank/DDBJ databases">
        <authorList>
            <person name="Meier V. D."/>
        </authorList>
    </citation>
    <scope>NUCLEOTIDE SEQUENCE</scope>
    <source>
        <strain evidence="2">AVDCRST_MAG37</strain>
    </source>
</reference>
<name>A0A6J4QWX1_9ACTN</name>
<keyword evidence="1" id="KW-1133">Transmembrane helix</keyword>
<organism evidence="2">
    <name type="scientific">uncultured Rubrobacteraceae bacterium</name>
    <dbReference type="NCBI Taxonomy" id="349277"/>
    <lineage>
        <taxon>Bacteria</taxon>
        <taxon>Bacillati</taxon>
        <taxon>Actinomycetota</taxon>
        <taxon>Rubrobacteria</taxon>
        <taxon>Rubrobacterales</taxon>
        <taxon>Rubrobacteraceae</taxon>
        <taxon>environmental samples</taxon>
    </lineage>
</organism>
<accession>A0A6J4QWX1</accession>
<feature type="transmembrane region" description="Helical" evidence="1">
    <location>
        <begin position="31"/>
        <end position="50"/>
    </location>
</feature>
<proteinExistence type="predicted"/>
<sequence length="57" mass="6025">MIIEAVAMIGMALAAGEAALAYEGVERLGLDVLLIVVGGVLVVMFKQIAFHRRAPMV</sequence>
<protein>
    <submittedName>
        <fullName evidence="2">Uncharacterized protein</fullName>
    </submittedName>
</protein>
<gene>
    <name evidence="2" type="ORF">AVDCRST_MAG37-3273</name>
</gene>
<keyword evidence="1" id="KW-0472">Membrane</keyword>
<evidence type="ECO:0000313" key="2">
    <source>
        <dbReference type="EMBL" id="CAA9457566.1"/>
    </source>
</evidence>
<dbReference type="AlphaFoldDB" id="A0A6J4QWX1"/>